<accession>A0A0M4LGM0</accession>
<feature type="signal peptide" evidence="1">
    <location>
        <begin position="1"/>
        <end position="31"/>
    </location>
</feature>
<dbReference type="EMBL" id="CP010401">
    <property type="protein sequence ID" value="ALE03607.1"/>
    <property type="molecule type" value="Genomic_DNA"/>
</dbReference>
<feature type="chain" id="PRO_5005797905" description="Outer membrane protein" evidence="1">
    <location>
        <begin position="32"/>
        <end position="245"/>
    </location>
</feature>
<dbReference type="STRING" id="1318743.PU02_0793"/>
<evidence type="ECO:0000313" key="2">
    <source>
        <dbReference type="EMBL" id="ALE03607.1"/>
    </source>
</evidence>
<protein>
    <recommendedName>
        <fullName evidence="4">Outer membrane protein</fullName>
    </recommendedName>
</protein>
<dbReference type="Gene3D" id="3.30.110.170">
    <property type="entry name" value="Protein of unknown function (DUF541), domain 1"/>
    <property type="match status" value="1"/>
</dbReference>
<evidence type="ECO:0000313" key="3">
    <source>
        <dbReference type="Proteomes" id="UP000057213"/>
    </source>
</evidence>
<dbReference type="OrthoDB" id="9813144at2"/>
<dbReference type="RefSeq" id="WP_053944126.1">
    <property type="nucleotide sequence ID" value="NZ_CP010401.1"/>
</dbReference>
<dbReference type="GO" id="GO:0006974">
    <property type="term" value="P:DNA damage response"/>
    <property type="evidence" value="ECO:0007669"/>
    <property type="project" value="TreeGrafter"/>
</dbReference>
<evidence type="ECO:0008006" key="4">
    <source>
        <dbReference type="Google" id="ProtNLM"/>
    </source>
</evidence>
<sequence length="245" mass="27048">MITFHTVHTYWLKTILLITLALPITSLVAQAQNSSMNNSIIVVTATGESKATPDMAIINLAVVTYDKTAQKALATNNTSMNNVIGTLKESGIPENDLQTSNLSIYQINPEKYREQKDSENLYQVSNSLTVRIRDLSKAGKIFDQTMALGVNSVDGITFTNSDSKPFYKEARKKAVTEAIEKAKILAQEANVKLGKIIEIYENDNGQNPMPRLISRAQTTSYDADTNFSGGELNYYVSVTMTFSID</sequence>
<name>A0A0M4LGM0_9HYPH</name>
<evidence type="ECO:0000256" key="1">
    <source>
        <dbReference type="SAM" id="SignalP"/>
    </source>
</evidence>
<organism evidence="2 3">
    <name type="scientific">Bartonella ancashensis</name>
    <dbReference type="NCBI Taxonomy" id="1318743"/>
    <lineage>
        <taxon>Bacteria</taxon>
        <taxon>Pseudomonadati</taxon>
        <taxon>Pseudomonadota</taxon>
        <taxon>Alphaproteobacteria</taxon>
        <taxon>Hyphomicrobiales</taxon>
        <taxon>Bartonellaceae</taxon>
        <taxon>Bartonella</taxon>
    </lineage>
</organism>
<dbReference type="PATRIC" id="fig|1318743.3.peg.806"/>
<reference evidence="2 3" key="1">
    <citation type="journal article" date="2015" name="Genome Announc.">
        <title>Complete Genome Sequence of Bartonella ancashensis Strain 20.00, Isolated from the Blood of a Patient with Verruga Peruana.</title>
        <authorList>
            <person name="Hang J."/>
            <person name="Mullins K.E."/>
            <person name="Clifford R.J."/>
            <person name="Onmus-Leone F."/>
            <person name="Yang Y."/>
            <person name="Jiang J."/>
            <person name="Leguia M."/>
            <person name="Kasper M.R."/>
            <person name="Maguina C."/>
            <person name="Lesho E.P."/>
            <person name="Jarman R.G."/>
            <person name="Richards A.L."/>
            <person name="Blazes D."/>
        </authorList>
    </citation>
    <scope>NUCLEOTIDE SEQUENCE [LARGE SCALE GENOMIC DNA]</scope>
    <source>
        <strain evidence="2 3">20.00</strain>
    </source>
</reference>
<proteinExistence type="predicted"/>
<dbReference type="PANTHER" id="PTHR34387:SF2">
    <property type="entry name" value="SLR1258 PROTEIN"/>
    <property type="match status" value="1"/>
</dbReference>
<dbReference type="InterPro" id="IPR007497">
    <property type="entry name" value="SIMPL/DUF541"/>
</dbReference>
<keyword evidence="3" id="KW-1185">Reference proteome</keyword>
<dbReference type="Gene3D" id="3.30.70.2970">
    <property type="entry name" value="Protein of unknown function (DUF541), domain 2"/>
    <property type="match status" value="1"/>
</dbReference>
<dbReference type="PANTHER" id="PTHR34387">
    <property type="entry name" value="SLR1258 PROTEIN"/>
    <property type="match status" value="1"/>
</dbReference>
<dbReference type="KEGG" id="banc:PU02_0793"/>
<gene>
    <name evidence="2" type="ORF">PU02_0793</name>
</gene>
<dbReference type="InterPro" id="IPR052022">
    <property type="entry name" value="26kDa_periplasmic_antigen"/>
</dbReference>
<dbReference type="Proteomes" id="UP000057213">
    <property type="component" value="Chromosome"/>
</dbReference>
<keyword evidence="1" id="KW-0732">Signal</keyword>
<dbReference type="Pfam" id="PF04402">
    <property type="entry name" value="SIMPL"/>
    <property type="match status" value="1"/>
</dbReference>
<dbReference type="AlphaFoldDB" id="A0A0M4LGM0"/>